<proteinExistence type="predicted"/>
<evidence type="ECO:0000256" key="1">
    <source>
        <dbReference type="SAM" id="Phobius"/>
    </source>
</evidence>
<feature type="transmembrane region" description="Helical" evidence="1">
    <location>
        <begin position="105"/>
        <end position="123"/>
    </location>
</feature>
<sequence length="357" mass="38676">MPRDRARRTTRTGGANGVTWLVRRQYRTMFCTGAALVVAIAGYIVWQRFAMTGYLRDHGIAGCADWKATCHGEPIPDGRGESPVGDAFFHISDVYRPRILATGRVLLALPALFGVFVGAPLVARELENGTHKLVWTQSVSRTRWLTAQLALPLAAVLTGSALLSALYTWWWRTARATTLTDIAWGTTVPFDASGPAAVALTALSFLLGTAIGLVVARTLPAMVVTFGAIAGVVYGLAALRPHLMPTRTMVSDADGHFGRTPQHVFYTSWRGMADGYLTRTGEKVPGDLCSGADSSSAMHRCFARLGATGRGYVEYHPASHFWPLQWIQAGICLAAAAALTVFCLWWIRRRPSGRATA</sequence>
<dbReference type="Proteomes" id="UP000634229">
    <property type="component" value="Unassembled WGS sequence"/>
</dbReference>
<feature type="transmembrane region" description="Helical" evidence="1">
    <location>
        <begin position="144"/>
        <end position="170"/>
    </location>
</feature>
<name>A0ABS1NAK6_9ACTN</name>
<feature type="transmembrane region" description="Helical" evidence="1">
    <location>
        <begin position="222"/>
        <end position="239"/>
    </location>
</feature>
<accession>A0ABS1NAK6</accession>
<keyword evidence="3" id="KW-1185">Reference proteome</keyword>
<reference evidence="2 3" key="1">
    <citation type="submission" date="2021-01" db="EMBL/GenBank/DDBJ databases">
        <title>WGS of actinomycetes isolated from Thailand.</title>
        <authorList>
            <person name="Thawai C."/>
        </authorList>
    </citation>
    <scope>NUCLEOTIDE SEQUENCE [LARGE SCALE GENOMIC DNA]</scope>
    <source>
        <strain evidence="2 3">CA1R205</strain>
    </source>
</reference>
<gene>
    <name evidence="2" type="ORF">JK363_10505</name>
</gene>
<keyword evidence="1" id="KW-0812">Transmembrane</keyword>
<keyword evidence="1" id="KW-0472">Membrane</keyword>
<dbReference type="EMBL" id="JAERRF010000005">
    <property type="protein sequence ID" value="MBL1097098.1"/>
    <property type="molecule type" value="Genomic_DNA"/>
</dbReference>
<feature type="transmembrane region" description="Helical" evidence="1">
    <location>
        <begin position="326"/>
        <end position="347"/>
    </location>
</feature>
<comment type="caution">
    <text evidence="2">The sequence shown here is derived from an EMBL/GenBank/DDBJ whole genome shotgun (WGS) entry which is preliminary data.</text>
</comment>
<feature type="transmembrane region" description="Helical" evidence="1">
    <location>
        <begin position="196"/>
        <end position="215"/>
    </location>
</feature>
<feature type="transmembrane region" description="Helical" evidence="1">
    <location>
        <begin position="28"/>
        <end position="46"/>
    </location>
</feature>
<evidence type="ECO:0000313" key="3">
    <source>
        <dbReference type="Proteomes" id="UP000634229"/>
    </source>
</evidence>
<protein>
    <submittedName>
        <fullName evidence="2">ABC transporter permease</fullName>
    </submittedName>
</protein>
<keyword evidence="1" id="KW-1133">Transmembrane helix</keyword>
<evidence type="ECO:0000313" key="2">
    <source>
        <dbReference type="EMBL" id="MBL1097098.1"/>
    </source>
</evidence>
<organism evidence="2 3">
    <name type="scientific">Streptomyces coffeae</name>
    <dbReference type="NCBI Taxonomy" id="621382"/>
    <lineage>
        <taxon>Bacteria</taxon>
        <taxon>Bacillati</taxon>
        <taxon>Actinomycetota</taxon>
        <taxon>Actinomycetes</taxon>
        <taxon>Kitasatosporales</taxon>
        <taxon>Streptomycetaceae</taxon>
        <taxon>Streptomyces</taxon>
    </lineage>
</organism>